<dbReference type="InterPro" id="IPR036375">
    <property type="entry name" value="Hemopexin-like_dom_sf"/>
</dbReference>
<dbReference type="SMART" id="SM00120">
    <property type="entry name" value="HX"/>
    <property type="match status" value="2"/>
</dbReference>
<dbReference type="Gene3D" id="2.110.10.10">
    <property type="entry name" value="Hemopexin-like domain"/>
    <property type="match status" value="1"/>
</dbReference>
<proteinExistence type="predicted"/>
<dbReference type="AlphaFoldDB" id="A0A0N4UA69"/>
<dbReference type="WBParaSite" id="DME_0000402601-mRNA-1">
    <property type="protein sequence ID" value="DME_0000402601-mRNA-1"/>
    <property type="gene ID" value="DME_0000402601"/>
</dbReference>
<evidence type="ECO:0000313" key="2">
    <source>
        <dbReference type="WBParaSite" id="DME_0000402601-mRNA-1"/>
    </source>
</evidence>
<dbReference type="SUPFAM" id="SSF50923">
    <property type="entry name" value="Hemopexin-like domain"/>
    <property type="match status" value="1"/>
</dbReference>
<sequence>LFNPFLIIIRAFNCKFDKAVQKESLCHWIFSEIEIASVHLLIGFIGYFTKGFKNKWFWRIMDNGSLNEGPREISSIWTHINDPVDGAVESDNKILFFVGKHYYIYHGRQLENIKSLNTLGLPDTIKRIRLVYKWNYWTEKPIYIWTDDEFWRVDKSGKVEIGYPRKISTTWHNVPKGASAAVTFKNRMTFLNVTNRQNDSPGEFFSFFRSNSNSFPVAPSI</sequence>
<name>A0A0N4UA69_DRAME</name>
<protein>
    <submittedName>
        <fullName evidence="2">Cytochrome c oxidase subunit 1</fullName>
    </submittedName>
</protein>
<reference evidence="2" key="1">
    <citation type="submission" date="2017-02" db="UniProtKB">
        <authorList>
            <consortium name="WormBaseParasite"/>
        </authorList>
    </citation>
    <scope>IDENTIFICATION</scope>
</reference>
<accession>A0A0N4UA69</accession>
<evidence type="ECO:0000313" key="1">
    <source>
        <dbReference type="Proteomes" id="UP000038040"/>
    </source>
</evidence>
<organism evidence="1 2">
    <name type="scientific">Dracunculus medinensis</name>
    <name type="common">Guinea worm</name>
    <dbReference type="NCBI Taxonomy" id="318479"/>
    <lineage>
        <taxon>Eukaryota</taxon>
        <taxon>Metazoa</taxon>
        <taxon>Ecdysozoa</taxon>
        <taxon>Nematoda</taxon>
        <taxon>Chromadorea</taxon>
        <taxon>Rhabditida</taxon>
        <taxon>Spirurina</taxon>
        <taxon>Dracunculoidea</taxon>
        <taxon>Dracunculidae</taxon>
        <taxon>Dracunculus</taxon>
    </lineage>
</organism>
<dbReference type="InterPro" id="IPR018487">
    <property type="entry name" value="Hemopexin-like_repeat"/>
</dbReference>
<dbReference type="Pfam" id="PF00045">
    <property type="entry name" value="Hemopexin"/>
    <property type="match status" value="1"/>
</dbReference>
<dbReference type="Proteomes" id="UP000038040">
    <property type="component" value="Unplaced"/>
</dbReference>